<dbReference type="Proteomes" id="UP000256964">
    <property type="component" value="Unassembled WGS sequence"/>
</dbReference>
<protein>
    <submittedName>
        <fullName evidence="2">Uncharacterized protein</fullName>
    </submittedName>
</protein>
<dbReference type="OrthoDB" id="3143319at2759"/>
<keyword evidence="3" id="KW-1185">Reference proteome</keyword>
<reference evidence="2 3" key="1">
    <citation type="journal article" date="2018" name="Biotechnol. Biofuels">
        <title>Integrative visual omics of the white-rot fungus Polyporus brumalis exposes the biotechnological potential of its oxidative enzymes for delignifying raw plant biomass.</title>
        <authorList>
            <person name="Miyauchi S."/>
            <person name="Rancon A."/>
            <person name="Drula E."/>
            <person name="Hage H."/>
            <person name="Chaduli D."/>
            <person name="Favel A."/>
            <person name="Grisel S."/>
            <person name="Henrissat B."/>
            <person name="Herpoel-Gimbert I."/>
            <person name="Ruiz-Duenas F.J."/>
            <person name="Chevret D."/>
            <person name="Hainaut M."/>
            <person name="Lin J."/>
            <person name="Wang M."/>
            <person name="Pangilinan J."/>
            <person name="Lipzen A."/>
            <person name="Lesage-Meessen L."/>
            <person name="Navarro D."/>
            <person name="Riley R."/>
            <person name="Grigoriev I.V."/>
            <person name="Zhou S."/>
            <person name="Raouche S."/>
            <person name="Rosso M.N."/>
        </authorList>
    </citation>
    <scope>NUCLEOTIDE SEQUENCE [LARGE SCALE GENOMIC DNA]</scope>
    <source>
        <strain evidence="2 3">BRFM 1820</strain>
    </source>
</reference>
<evidence type="ECO:0000313" key="2">
    <source>
        <dbReference type="EMBL" id="RDX42858.1"/>
    </source>
</evidence>
<feature type="region of interest" description="Disordered" evidence="1">
    <location>
        <begin position="118"/>
        <end position="183"/>
    </location>
</feature>
<name>A0A371CRE9_9APHY</name>
<proteinExistence type="predicted"/>
<dbReference type="STRING" id="139420.A0A371CRE9"/>
<dbReference type="EMBL" id="KZ857475">
    <property type="protein sequence ID" value="RDX42858.1"/>
    <property type="molecule type" value="Genomic_DNA"/>
</dbReference>
<evidence type="ECO:0000313" key="3">
    <source>
        <dbReference type="Proteomes" id="UP000256964"/>
    </source>
</evidence>
<evidence type="ECO:0000256" key="1">
    <source>
        <dbReference type="SAM" id="MobiDB-lite"/>
    </source>
</evidence>
<accession>A0A371CRE9</accession>
<feature type="region of interest" description="Disordered" evidence="1">
    <location>
        <begin position="349"/>
        <end position="368"/>
    </location>
</feature>
<dbReference type="AlphaFoldDB" id="A0A371CRE9"/>
<gene>
    <name evidence="2" type="ORF">OH76DRAFT_1458600</name>
</gene>
<organism evidence="2 3">
    <name type="scientific">Lentinus brumalis</name>
    <dbReference type="NCBI Taxonomy" id="2498619"/>
    <lineage>
        <taxon>Eukaryota</taxon>
        <taxon>Fungi</taxon>
        <taxon>Dikarya</taxon>
        <taxon>Basidiomycota</taxon>
        <taxon>Agaricomycotina</taxon>
        <taxon>Agaricomycetes</taxon>
        <taxon>Polyporales</taxon>
        <taxon>Polyporaceae</taxon>
        <taxon>Lentinus</taxon>
    </lineage>
</organism>
<feature type="compositionally biased region" description="Polar residues" evidence="1">
    <location>
        <begin position="349"/>
        <end position="359"/>
    </location>
</feature>
<sequence>MQPEELDLTVQYYRLEHATDATPSKSQDIFDDATRFVLSVTSEVKWYTPSSSSLSFAIGEHCFQWNREVPELENDADVRSNRDIAEWEDDVAVGDDELWALAELEEFDHSRLHRLLEAQPPGHNHAPSADDHALLGDSLTPPANPSTPPAANHSNMTVGQKRSPDRDSDALATHASKRPKLDESSIRDVISELIPQPHLFLSIATTDDPDYQPPSEVKLQWSPIPPHTLSSAMYYMQDPYTRLSWIIPVRGRLQWDGATTASILAPSDDAGSPVSDDQLPCVNSDSSGGSELVWTRDALNDLWSTLKNVRESKRFGPLSLSYHVAMPPALASSMGQYSYIGSHKQTTLSMSSSATSNPSLDDPPSRITGSPLQAVDHIRVYHDAKYTQSLRMVLRVWSYKRAGQKVRLLKEAKLVLVDEYREGLMIC</sequence>